<dbReference type="InterPro" id="IPR029068">
    <property type="entry name" value="Glyas_Bleomycin-R_OHBP_Dase"/>
</dbReference>
<dbReference type="InterPro" id="IPR037523">
    <property type="entry name" value="VOC_core"/>
</dbReference>
<dbReference type="PROSITE" id="PS51819">
    <property type="entry name" value="VOC"/>
    <property type="match status" value="2"/>
</dbReference>
<dbReference type="Pfam" id="PF00903">
    <property type="entry name" value="Glyoxalase"/>
    <property type="match status" value="2"/>
</dbReference>
<evidence type="ECO:0000313" key="3">
    <source>
        <dbReference type="Proteomes" id="UP000578449"/>
    </source>
</evidence>
<dbReference type="GO" id="GO:0016829">
    <property type="term" value="F:lyase activity"/>
    <property type="evidence" value="ECO:0007669"/>
    <property type="project" value="UniProtKB-KW"/>
</dbReference>
<dbReference type="AlphaFoldDB" id="A0A840PIQ6"/>
<proteinExistence type="predicted"/>
<keyword evidence="2" id="KW-0456">Lyase</keyword>
<sequence length="263" mass="27282">MTLRIDIITIGVPQVETARSFYTAAFSATATDAGLDLHGTGRLALRQMDAPATGSATKPPSAGFRGHVLSCIVNQPAEVKSLLDAATANGATVIKPAKKQMFGEFTAVYQAPDGAMWKLAAASKKDTEPVCGPPKPTETAVYLGVAKPKASKAFYEALGMSVNHDYGDKFIDFTIAAGVCRLGLLPRKALAKDAGVGDEHGDGFSALVLTHIAASRDDVDALLAAANSAGGRVTAAAAQTGQGEYAGHFTDPDGYRWEITTPA</sequence>
<dbReference type="Proteomes" id="UP000578449">
    <property type="component" value="Unassembled WGS sequence"/>
</dbReference>
<organism evidence="2 3">
    <name type="scientific">Thermocatellispora tengchongensis</name>
    <dbReference type="NCBI Taxonomy" id="1073253"/>
    <lineage>
        <taxon>Bacteria</taxon>
        <taxon>Bacillati</taxon>
        <taxon>Actinomycetota</taxon>
        <taxon>Actinomycetes</taxon>
        <taxon>Streptosporangiales</taxon>
        <taxon>Streptosporangiaceae</taxon>
        <taxon>Thermocatellispora</taxon>
    </lineage>
</organism>
<reference evidence="2 3" key="1">
    <citation type="submission" date="2020-08" db="EMBL/GenBank/DDBJ databases">
        <title>Genomic Encyclopedia of Type Strains, Phase IV (KMG-IV): sequencing the most valuable type-strain genomes for metagenomic binning, comparative biology and taxonomic classification.</title>
        <authorList>
            <person name="Goeker M."/>
        </authorList>
    </citation>
    <scope>NUCLEOTIDE SEQUENCE [LARGE SCALE GENOMIC DNA]</scope>
    <source>
        <strain evidence="2 3">DSM 45615</strain>
    </source>
</reference>
<dbReference type="PANTHER" id="PTHR36503:SF1">
    <property type="entry name" value="BLR2520 PROTEIN"/>
    <property type="match status" value="1"/>
</dbReference>
<evidence type="ECO:0000313" key="2">
    <source>
        <dbReference type="EMBL" id="MBB5136987.1"/>
    </source>
</evidence>
<feature type="domain" description="VOC" evidence="1">
    <location>
        <begin position="136"/>
        <end position="262"/>
    </location>
</feature>
<gene>
    <name evidence="2" type="ORF">HNP84_006739</name>
</gene>
<dbReference type="EMBL" id="JACHGN010000016">
    <property type="protein sequence ID" value="MBB5136987.1"/>
    <property type="molecule type" value="Genomic_DNA"/>
</dbReference>
<accession>A0A840PIQ6</accession>
<keyword evidence="3" id="KW-1185">Reference proteome</keyword>
<dbReference type="InterPro" id="IPR004360">
    <property type="entry name" value="Glyas_Fos-R_dOase_dom"/>
</dbReference>
<dbReference type="Gene3D" id="3.10.180.10">
    <property type="entry name" value="2,3-Dihydroxybiphenyl 1,2-Dioxygenase, domain 1"/>
    <property type="match status" value="2"/>
</dbReference>
<evidence type="ECO:0000259" key="1">
    <source>
        <dbReference type="PROSITE" id="PS51819"/>
    </source>
</evidence>
<dbReference type="RefSeq" id="WP_185053843.1">
    <property type="nucleotide sequence ID" value="NZ_BAABIX010000021.1"/>
</dbReference>
<protein>
    <submittedName>
        <fullName evidence="2">Putative lactoylglutathione lyase</fullName>
    </submittedName>
</protein>
<name>A0A840PIQ6_9ACTN</name>
<dbReference type="SUPFAM" id="SSF54593">
    <property type="entry name" value="Glyoxalase/Bleomycin resistance protein/Dihydroxybiphenyl dioxygenase"/>
    <property type="match status" value="2"/>
</dbReference>
<feature type="domain" description="VOC" evidence="1">
    <location>
        <begin position="4"/>
        <end position="122"/>
    </location>
</feature>
<comment type="caution">
    <text evidence="2">The sequence shown here is derived from an EMBL/GenBank/DDBJ whole genome shotgun (WGS) entry which is preliminary data.</text>
</comment>
<dbReference type="PANTHER" id="PTHR36503">
    <property type="entry name" value="BLR2520 PROTEIN"/>
    <property type="match status" value="1"/>
</dbReference>